<feature type="transmembrane region" description="Helical" evidence="1">
    <location>
        <begin position="84"/>
        <end position="105"/>
    </location>
</feature>
<feature type="transmembrane region" description="Helical" evidence="1">
    <location>
        <begin position="142"/>
        <end position="161"/>
    </location>
</feature>
<comment type="caution">
    <text evidence="2">The sequence shown here is derived from an EMBL/GenBank/DDBJ whole genome shotgun (WGS) entry which is preliminary data.</text>
</comment>
<dbReference type="OrthoDB" id="3357845at2759"/>
<feature type="transmembrane region" description="Helical" evidence="1">
    <location>
        <begin position="46"/>
        <end position="64"/>
    </location>
</feature>
<keyword evidence="1" id="KW-0812">Transmembrane</keyword>
<feature type="transmembrane region" description="Helical" evidence="1">
    <location>
        <begin position="117"/>
        <end position="136"/>
    </location>
</feature>
<keyword evidence="1" id="KW-1133">Transmembrane helix</keyword>
<keyword evidence="1" id="KW-0472">Membrane</keyword>
<evidence type="ECO:0000313" key="2">
    <source>
        <dbReference type="EMBL" id="TIA88067.1"/>
    </source>
</evidence>
<accession>A0A4T0FI21</accession>
<dbReference type="Proteomes" id="UP000310189">
    <property type="component" value="Unassembled WGS sequence"/>
</dbReference>
<dbReference type="AlphaFoldDB" id="A0A4T0FI21"/>
<evidence type="ECO:0000256" key="1">
    <source>
        <dbReference type="SAM" id="Phobius"/>
    </source>
</evidence>
<name>A0A4T0FI21_9BASI</name>
<sequence>MPVDLILSSIMAIARALFIATLLMLTSPAWFHAISRFTKEKCSAKALSVTYVAFMSCIAAGYLVMELVFRLRMRLGNPIRTLDVVIGITLLHLALYAMIGVGFMIKFHVYRRRIEVALILIASVVPAVNGCFRIAKNVFQDQTYMLIQGIEGLIYILILFVKASMSVQWEASQVQTQMTEIPDEERVTKTGNDKNTAFLPWNVHSSQTLAPPKSSVTSYCLHKAGDCEKNCGDVSTPTSSNLDPFEYDYATSVSMRKSLSKKEPIPIEDTSDVSLDAPIDIKGTNIPMAVYITQVEPGEDYK</sequence>
<protein>
    <submittedName>
        <fullName evidence="2">Uncharacterized protein</fullName>
    </submittedName>
</protein>
<feature type="transmembrane region" description="Helical" evidence="1">
    <location>
        <begin position="6"/>
        <end position="25"/>
    </location>
</feature>
<proteinExistence type="predicted"/>
<organism evidence="2 3">
    <name type="scientific">Wallemia hederae</name>
    <dbReference type="NCBI Taxonomy" id="1540922"/>
    <lineage>
        <taxon>Eukaryota</taxon>
        <taxon>Fungi</taxon>
        <taxon>Dikarya</taxon>
        <taxon>Basidiomycota</taxon>
        <taxon>Wallemiomycotina</taxon>
        <taxon>Wallemiomycetes</taxon>
        <taxon>Wallemiales</taxon>
        <taxon>Wallemiaceae</taxon>
        <taxon>Wallemia</taxon>
    </lineage>
</organism>
<reference evidence="2 3" key="1">
    <citation type="submission" date="2019-03" db="EMBL/GenBank/DDBJ databases">
        <title>Sequencing 23 genomes of Wallemia ichthyophaga.</title>
        <authorList>
            <person name="Gostincar C."/>
        </authorList>
    </citation>
    <scope>NUCLEOTIDE SEQUENCE [LARGE SCALE GENOMIC DNA]</scope>
    <source>
        <strain evidence="2 3">EXF-5753</strain>
    </source>
</reference>
<keyword evidence="3" id="KW-1185">Reference proteome</keyword>
<dbReference type="EMBL" id="SPNW01000043">
    <property type="protein sequence ID" value="TIA88067.1"/>
    <property type="molecule type" value="Genomic_DNA"/>
</dbReference>
<gene>
    <name evidence="2" type="ORF">E3P99_02794</name>
</gene>
<evidence type="ECO:0000313" key="3">
    <source>
        <dbReference type="Proteomes" id="UP000310189"/>
    </source>
</evidence>